<dbReference type="InterPro" id="IPR036527">
    <property type="entry name" value="SCP2_sterol-bd_dom_sf"/>
</dbReference>
<dbReference type="SMART" id="SM00558">
    <property type="entry name" value="JmjC"/>
    <property type="match status" value="1"/>
</dbReference>
<dbReference type="AlphaFoldDB" id="A0A2S3WFH4"/>
<evidence type="ECO:0000259" key="1">
    <source>
        <dbReference type="PROSITE" id="PS51184"/>
    </source>
</evidence>
<dbReference type="Pfam" id="PF13621">
    <property type="entry name" value="Cupin_8"/>
    <property type="match status" value="1"/>
</dbReference>
<dbReference type="InterPro" id="IPR003347">
    <property type="entry name" value="JmjC_dom"/>
</dbReference>
<dbReference type="InterPro" id="IPR041667">
    <property type="entry name" value="Cupin_8"/>
</dbReference>
<dbReference type="EMBL" id="MIND01000018">
    <property type="protein sequence ID" value="POF89629.1"/>
    <property type="molecule type" value="Genomic_DNA"/>
</dbReference>
<protein>
    <submittedName>
        <fullName evidence="2">Cupin</fullName>
    </submittedName>
</protein>
<dbReference type="InterPro" id="IPR003033">
    <property type="entry name" value="SCP2_sterol-bd_dom"/>
</dbReference>
<dbReference type="SUPFAM" id="SSF55718">
    <property type="entry name" value="SCP-like"/>
    <property type="match status" value="1"/>
</dbReference>
<reference evidence="2 3" key="2">
    <citation type="submission" date="2018-03" db="EMBL/GenBank/DDBJ databases">
        <title>Draft genome of Pseudomonas putida strain KT-27.</title>
        <authorList>
            <person name="Yoshizawa S."/>
            <person name="Khan N.H."/>
            <person name="Nishimura M."/>
            <person name="Chiura H.X."/>
            <person name="Ogura Y."/>
            <person name="Hayashi T."/>
            <person name="Kogure K."/>
        </authorList>
    </citation>
    <scope>NUCLEOTIDE SEQUENCE [LARGE SCALE GENOMIC DNA]</scope>
    <source>
        <strain evidence="2 3">KT-27</strain>
    </source>
</reference>
<name>A0A2S3WFH4_PSEPU</name>
<sequence length="395" mass="43128">MDLQSILGNLFANAASVGLKGVFQFVFDGHTAYWYEAGGHAESGSGQHGSADVSIAVASADFMAIMAGQANVEELFASGRLIIDGNLGLATLLPQAIDMALRGNQAPAVEANRRYPPSARPSDALSAAQPPLIRIERRPRDGLSVDEFRQHYMLHGIPLVISDALHDWPLFSNGHEASLELFANLQGITRHGDYVEKTFSTERDFRSTSMADFVSSLDNPIAASTDGKPPAYMGNNILPAQLLEHIRYPGYFEAEQFIPPRIWIGPKGTLTPLHRDDSDNLFAQVWGEKSFILAAPHHREALGCWATSPDGGLEGCDVDPKAPDYAQFPRCREVRFLQVVLQAGDLLFLPEGWFHQVESLSTSLSVNFWVNSGRGWPRSPLPELVEAAPCPTVPA</sequence>
<reference evidence="2 3" key="1">
    <citation type="submission" date="2016-08" db="EMBL/GenBank/DDBJ databases">
        <authorList>
            <person name="Seilhamer J.J."/>
        </authorList>
    </citation>
    <scope>NUCLEOTIDE SEQUENCE [LARGE SCALE GENOMIC DNA]</scope>
    <source>
        <strain evidence="2 3">KT-27</strain>
    </source>
</reference>
<feature type="domain" description="JmjC" evidence="1">
    <location>
        <begin position="237"/>
        <end position="385"/>
    </location>
</feature>
<dbReference type="PANTHER" id="PTHR12461">
    <property type="entry name" value="HYPOXIA-INDUCIBLE FACTOR 1 ALPHA INHIBITOR-RELATED"/>
    <property type="match status" value="1"/>
</dbReference>
<comment type="caution">
    <text evidence="2">The sequence shown here is derived from an EMBL/GenBank/DDBJ whole genome shotgun (WGS) entry which is preliminary data.</text>
</comment>
<gene>
    <name evidence="2" type="ORF">BGP80_17330</name>
</gene>
<dbReference type="SUPFAM" id="SSF51197">
    <property type="entry name" value="Clavaminate synthase-like"/>
    <property type="match status" value="1"/>
</dbReference>
<dbReference type="Proteomes" id="UP000237194">
    <property type="component" value="Unassembled WGS sequence"/>
</dbReference>
<dbReference type="Pfam" id="PF02036">
    <property type="entry name" value="SCP2"/>
    <property type="match status" value="1"/>
</dbReference>
<dbReference type="Gene3D" id="2.60.120.650">
    <property type="entry name" value="Cupin"/>
    <property type="match status" value="1"/>
</dbReference>
<accession>A0A2S3WFH4</accession>
<proteinExistence type="predicted"/>
<dbReference type="PANTHER" id="PTHR12461:SF105">
    <property type="entry name" value="HYPOXIA-INDUCIBLE FACTOR 1-ALPHA INHIBITOR"/>
    <property type="match status" value="1"/>
</dbReference>
<organism evidence="2 3">
    <name type="scientific">Pseudomonas putida</name>
    <name type="common">Arthrobacter siderocapsulatus</name>
    <dbReference type="NCBI Taxonomy" id="303"/>
    <lineage>
        <taxon>Bacteria</taxon>
        <taxon>Pseudomonadati</taxon>
        <taxon>Pseudomonadota</taxon>
        <taxon>Gammaproteobacteria</taxon>
        <taxon>Pseudomonadales</taxon>
        <taxon>Pseudomonadaceae</taxon>
        <taxon>Pseudomonas</taxon>
    </lineage>
</organism>
<dbReference type="Gene3D" id="3.30.1050.10">
    <property type="entry name" value="SCP2 sterol-binding domain"/>
    <property type="match status" value="1"/>
</dbReference>
<dbReference type="RefSeq" id="WP_103437672.1">
    <property type="nucleotide sequence ID" value="NZ_MIND01000018.1"/>
</dbReference>
<dbReference type="PROSITE" id="PS51184">
    <property type="entry name" value="JMJC"/>
    <property type="match status" value="1"/>
</dbReference>
<evidence type="ECO:0000313" key="3">
    <source>
        <dbReference type="Proteomes" id="UP000237194"/>
    </source>
</evidence>
<evidence type="ECO:0000313" key="2">
    <source>
        <dbReference type="EMBL" id="POF89629.1"/>
    </source>
</evidence>